<gene>
    <name evidence="1" type="ORF">HYPSUDRAFT_210058</name>
</gene>
<evidence type="ECO:0000313" key="1">
    <source>
        <dbReference type="EMBL" id="KJA12855.1"/>
    </source>
</evidence>
<dbReference type="CDD" id="cd00030">
    <property type="entry name" value="C2"/>
    <property type="match status" value="1"/>
</dbReference>
<dbReference type="STRING" id="945553.A0A0D2NWC1"/>
<accession>A0A0D2NWC1</accession>
<name>A0A0D2NWC1_HYPSF</name>
<organism evidence="1 2">
    <name type="scientific">Hypholoma sublateritium (strain FD-334 SS-4)</name>
    <dbReference type="NCBI Taxonomy" id="945553"/>
    <lineage>
        <taxon>Eukaryota</taxon>
        <taxon>Fungi</taxon>
        <taxon>Dikarya</taxon>
        <taxon>Basidiomycota</taxon>
        <taxon>Agaricomycotina</taxon>
        <taxon>Agaricomycetes</taxon>
        <taxon>Agaricomycetidae</taxon>
        <taxon>Agaricales</taxon>
        <taxon>Agaricineae</taxon>
        <taxon>Strophariaceae</taxon>
        <taxon>Hypholoma</taxon>
    </lineage>
</organism>
<dbReference type="Proteomes" id="UP000054270">
    <property type="component" value="Unassembled WGS sequence"/>
</dbReference>
<evidence type="ECO:0000313" key="2">
    <source>
        <dbReference type="Proteomes" id="UP000054270"/>
    </source>
</evidence>
<dbReference type="AlphaFoldDB" id="A0A0D2NWC1"/>
<proteinExistence type="predicted"/>
<dbReference type="OrthoDB" id="73919at2759"/>
<reference evidence="2" key="1">
    <citation type="submission" date="2014-04" db="EMBL/GenBank/DDBJ databases">
        <title>Evolutionary Origins and Diversification of the Mycorrhizal Mutualists.</title>
        <authorList>
            <consortium name="DOE Joint Genome Institute"/>
            <consortium name="Mycorrhizal Genomics Consortium"/>
            <person name="Kohler A."/>
            <person name="Kuo A."/>
            <person name="Nagy L.G."/>
            <person name="Floudas D."/>
            <person name="Copeland A."/>
            <person name="Barry K.W."/>
            <person name="Cichocki N."/>
            <person name="Veneault-Fourrey C."/>
            <person name="LaButti K."/>
            <person name="Lindquist E.A."/>
            <person name="Lipzen A."/>
            <person name="Lundell T."/>
            <person name="Morin E."/>
            <person name="Murat C."/>
            <person name="Riley R."/>
            <person name="Ohm R."/>
            <person name="Sun H."/>
            <person name="Tunlid A."/>
            <person name="Henrissat B."/>
            <person name="Grigoriev I.V."/>
            <person name="Hibbett D.S."/>
            <person name="Martin F."/>
        </authorList>
    </citation>
    <scope>NUCLEOTIDE SEQUENCE [LARGE SCALE GENOMIC DNA]</scope>
    <source>
        <strain evidence="2">FD-334 SS-4</strain>
    </source>
</reference>
<evidence type="ECO:0008006" key="3">
    <source>
        <dbReference type="Google" id="ProtNLM"/>
    </source>
</evidence>
<sequence>MAELGIAVPFINLTIQFIGASGLAKMDVVGSADPYFVAEIDIEISFVYVQLSPRTASELSFSLVCVGQRSRRTPSRWCGTKSGA</sequence>
<keyword evidence="2" id="KW-1185">Reference proteome</keyword>
<dbReference type="EMBL" id="KN817868">
    <property type="protein sequence ID" value="KJA12855.1"/>
    <property type="molecule type" value="Genomic_DNA"/>
</dbReference>
<protein>
    <recommendedName>
        <fullName evidence="3">C2 domain-containing protein</fullName>
    </recommendedName>
</protein>